<organism evidence="1 2">
    <name type="scientific">Acinetobacter albensis</name>
    <dbReference type="NCBI Taxonomy" id="1673609"/>
    <lineage>
        <taxon>Bacteria</taxon>
        <taxon>Pseudomonadati</taxon>
        <taxon>Pseudomonadota</taxon>
        <taxon>Gammaproteobacteria</taxon>
        <taxon>Moraxellales</taxon>
        <taxon>Moraxellaceae</taxon>
        <taxon>Acinetobacter</taxon>
    </lineage>
</organism>
<reference evidence="1 2" key="1">
    <citation type="submission" date="2024-12" db="EMBL/GenBank/DDBJ databases">
        <title>C001-4G Acinetobacter sp. assembled genome.</title>
        <authorList>
            <person name="D'Arcy K."/>
            <person name="Kingdon A.D.H."/>
            <person name="Breen A."/>
            <person name="Mckeown C."/>
            <person name="Allman E."/>
            <person name="Sharma P."/>
            <person name="Mcleman A."/>
            <person name="Roberts A.P."/>
        </authorList>
    </citation>
    <scope>NUCLEOTIDE SEQUENCE [LARGE SCALE GENOMIC DNA]</scope>
    <source>
        <strain evidence="1 2">C1-4G</strain>
    </source>
</reference>
<dbReference type="RefSeq" id="WP_409140711.1">
    <property type="nucleotide sequence ID" value="NZ_JBJXCW010000015.1"/>
</dbReference>
<sequence length="371" mass="44069">MQKLQDQDIQKYENLLLKAQKYKIPEREATFFDFALRKYHENPTTELLSFFLDPNEVHGLNDTFYRGLIETIQVESRPHNFGNFQALAIEQVTNDNKRIDLWVETDTSLVIVEAKIDHQQINPVKSYQSWAKEKTKYTNKHIIKLVLNVDGHSNFKDWSAISFDMLAMHIRHFLAKQSLINPLNKWFILAREFLLHLENYTEIVETDMNIINFVMGHHNNIQKLFELREKGYEEIKNHISNHLNSGFEGLTFKVIQEQRFKKDCKGWRFIKEGVNANSDIVLYLYYEQNPMVEVWLCFDTENNEKTIAGKISSKLKRSKDKFNEYINWSKSDEDTKTIENYRSICWEFESFDLDIITDVLIEAQKVLNEFE</sequence>
<dbReference type="Proteomes" id="UP001632339">
    <property type="component" value="Unassembled WGS sequence"/>
</dbReference>
<evidence type="ECO:0000313" key="2">
    <source>
        <dbReference type="Proteomes" id="UP001632339"/>
    </source>
</evidence>
<gene>
    <name evidence="1" type="ORF">ACKVE0_12800</name>
</gene>
<dbReference type="Pfam" id="PF14281">
    <property type="entry name" value="PDDEXK_4"/>
    <property type="match status" value="1"/>
</dbReference>
<dbReference type="InterPro" id="IPR029470">
    <property type="entry name" value="PDDEXK_4"/>
</dbReference>
<proteinExistence type="predicted"/>
<keyword evidence="2" id="KW-1185">Reference proteome</keyword>
<accession>A0ABW9JXL8</accession>
<protein>
    <submittedName>
        <fullName evidence="1">PD-(D/E)XK nuclease family protein</fullName>
    </submittedName>
</protein>
<dbReference type="EMBL" id="JBJXCW010000015">
    <property type="protein sequence ID" value="MFN0298395.1"/>
    <property type="molecule type" value="Genomic_DNA"/>
</dbReference>
<evidence type="ECO:0000313" key="1">
    <source>
        <dbReference type="EMBL" id="MFN0298395.1"/>
    </source>
</evidence>
<comment type="caution">
    <text evidence="1">The sequence shown here is derived from an EMBL/GenBank/DDBJ whole genome shotgun (WGS) entry which is preliminary data.</text>
</comment>
<name>A0ABW9JXL8_9GAMM</name>